<feature type="region of interest" description="Disordered" evidence="4">
    <location>
        <begin position="1"/>
        <end position="24"/>
    </location>
</feature>
<dbReference type="Proteomes" id="UP001317259">
    <property type="component" value="Unassembled WGS sequence"/>
</dbReference>
<keyword evidence="3" id="KW-0804">Transcription</keyword>
<dbReference type="RefSeq" id="WP_242382910.1">
    <property type="nucleotide sequence ID" value="NZ_JAKRKC020000001.1"/>
</dbReference>
<reference evidence="6 7" key="1">
    <citation type="submission" date="2022-04" db="EMBL/GenBank/DDBJ databases">
        <title>Genome draft of Actinomadura sp. ATCC 31491.</title>
        <authorList>
            <person name="Shi X."/>
            <person name="Du Y."/>
        </authorList>
    </citation>
    <scope>NUCLEOTIDE SEQUENCE [LARGE SCALE GENOMIC DNA]</scope>
    <source>
        <strain evidence="6 7">ATCC 31491</strain>
    </source>
</reference>
<evidence type="ECO:0000256" key="1">
    <source>
        <dbReference type="ARBA" id="ARBA00023015"/>
    </source>
</evidence>
<dbReference type="SUPFAM" id="SSF46689">
    <property type="entry name" value="Homeodomain-like"/>
    <property type="match status" value="1"/>
</dbReference>
<dbReference type="Pfam" id="PF02311">
    <property type="entry name" value="AraC_binding"/>
    <property type="match status" value="1"/>
</dbReference>
<keyword evidence="1" id="KW-0805">Transcription regulation</keyword>
<dbReference type="SMART" id="SM00342">
    <property type="entry name" value="HTH_ARAC"/>
    <property type="match status" value="1"/>
</dbReference>
<dbReference type="InterPro" id="IPR009057">
    <property type="entry name" value="Homeodomain-like_sf"/>
</dbReference>
<dbReference type="Gene3D" id="1.10.10.60">
    <property type="entry name" value="Homeodomain-like"/>
    <property type="match status" value="1"/>
</dbReference>
<dbReference type="SUPFAM" id="SSF51215">
    <property type="entry name" value="Regulatory protein AraC"/>
    <property type="match status" value="1"/>
</dbReference>
<gene>
    <name evidence="6" type="ORF">MF672_018210</name>
</gene>
<keyword evidence="2" id="KW-0238">DNA-binding</keyword>
<evidence type="ECO:0000256" key="4">
    <source>
        <dbReference type="SAM" id="MobiDB-lite"/>
    </source>
</evidence>
<evidence type="ECO:0000313" key="6">
    <source>
        <dbReference type="EMBL" id="MCK2215710.1"/>
    </source>
</evidence>
<accession>A0ABT0FTQ0</accession>
<dbReference type="Pfam" id="PF12833">
    <property type="entry name" value="HTH_18"/>
    <property type="match status" value="1"/>
</dbReference>
<protein>
    <submittedName>
        <fullName evidence="6">AraC family transcriptional regulator</fullName>
    </submittedName>
</protein>
<dbReference type="PROSITE" id="PS01124">
    <property type="entry name" value="HTH_ARAC_FAMILY_2"/>
    <property type="match status" value="1"/>
</dbReference>
<proteinExistence type="predicted"/>
<evidence type="ECO:0000259" key="5">
    <source>
        <dbReference type="PROSITE" id="PS01124"/>
    </source>
</evidence>
<dbReference type="EMBL" id="JAKRKC020000001">
    <property type="protein sequence ID" value="MCK2215710.1"/>
    <property type="molecule type" value="Genomic_DNA"/>
</dbReference>
<feature type="region of interest" description="Disordered" evidence="4">
    <location>
        <begin position="296"/>
        <end position="319"/>
    </location>
</feature>
<feature type="domain" description="HTH araC/xylS-type" evidence="5">
    <location>
        <begin position="194"/>
        <end position="292"/>
    </location>
</feature>
<feature type="compositionally biased region" description="Low complexity" evidence="4">
    <location>
        <begin position="296"/>
        <end position="307"/>
    </location>
</feature>
<sequence>MKKNGHRRDDVPELPYRPAPGAPPGVEVLDLPRLAARRRAQGADPYAPRRLGFHELIAVHAGTVRCAAGWSVHEVGPGSWFWVRPGQVHQYLGDLSAAEATVILFPTGFLDRVSGAAAGVDRRVRRAPLTPAGAQRTAVEQVLELLRGEYARLADLPLEAHIEVMRHLLSVLLLRLAHLRGGTAGESAGNEAFLRLQEAVERDFARTHKVADYAARLGYSVRTLTRAAHAVAGRGAKRLIDDRVLLEAKRLLVHTDLPASAVGDRVGFAHPTAFGAFFRRRTGMTPATFRAVTRGAAPDPAAGGWAAQEPPSTASASST</sequence>
<dbReference type="PANTHER" id="PTHR43280:SF32">
    <property type="entry name" value="TRANSCRIPTIONAL REGULATORY PROTEIN"/>
    <property type="match status" value="1"/>
</dbReference>
<dbReference type="InterPro" id="IPR018060">
    <property type="entry name" value="HTH_AraC"/>
</dbReference>
<dbReference type="InterPro" id="IPR037923">
    <property type="entry name" value="HTH-like"/>
</dbReference>
<feature type="compositionally biased region" description="Polar residues" evidence="4">
    <location>
        <begin position="310"/>
        <end position="319"/>
    </location>
</feature>
<keyword evidence="7" id="KW-1185">Reference proteome</keyword>
<dbReference type="InterPro" id="IPR003313">
    <property type="entry name" value="AraC-bd"/>
</dbReference>
<organism evidence="6 7">
    <name type="scientific">Actinomadura luzonensis</name>
    <dbReference type="NCBI Taxonomy" id="2805427"/>
    <lineage>
        <taxon>Bacteria</taxon>
        <taxon>Bacillati</taxon>
        <taxon>Actinomycetota</taxon>
        <taxon>Actinomycetes</taxon>
        <taxon>Streptosporangiales</taxon>
        <taxon>Thermomonosporaceae</taxon>
        <taxon>Actinomadura</taxon>
    </lineage>
</organism>
<evidence type="ECO:0000313" key="7">
    <source>
        <dbReference type="Proteomes" id="UP001317259"/>
    </source>
</evidence>
<dbReference type="PANTHER" id="PTHR43280">
    <property type="entry name" value="ARAC-FAMILY TRANSCRIPTIONAL REGULATOR"/>
    <property type="match status" value="1"/>
</dbReference>
<evidence type="ECO:0000256" key="2">
    <source>
        <dbReference type="ARBA" id="ARBA00023125"/>
    </source>
</evidence>
<name>A0ABT0FTQ0_9ACTN</name>
<evidence type="ECO:0000256" key="3">
    <source>
        <dbReference type="ARBA" id="ARBA00023163"/>
    </source>
</evidence>
<comment type="caution">
    <text evidence="6">The sequence shown here is derived from an EMBL/GenBank/DDBJ whole genome shotgun (WGS) entry which is preliminary data.</text>
</comment>